<feature type="signal peptide" evidence="1">
    <location>
        <begin position="1"/>
        <end position="24"/>
    </location>
</feature>
<protein>
    <recommendedName>
        <fullName evidence="4">Lipoprotein</fullName>
    </recommendedName>
</protein>
<evidence type="ECO:0000313" key="2">
    <source>
        <dbReference type="EMBL" id="AFZ11928.1"/>
    </source>
</evidence>
<reference evidence="2 3" key="1">
    <citation type="submission" date="2012-06" db="EMBL/GenBank/DDBJ databases">
        <title>Finished chromosome of genome of Crinalium epipsammum PCC 9333.</title>
        <authorList>
            <consortium name="US DOE Joint Genome Institute"/>
            <person name="Gugger M."/>
            <person name="Coursin T."/>
            <person name="Rippka R."/>
            <person name="Tandeau De Marsac N."/>
            <person name="Huntemann M."/>
            <person name="Wei C.-L."/>
            <person name="Han J."/>
            <person name="Detter J.C."/>
            <person name="Han C."/>
            <person name="Tapia R."/>
            <person name="Davenport K."/>
            <person name="Daligault H."/>
            <person name="Erkkila T."/>
            <person name="Gu W."/>
            <person name="Munk A.C.C."/>
            <person name="Teshima H."/>
            <person name="Xu Y."/>
            <person name="Chain P."/>
            <person name="Chen A."/>
            <person name="Krypides N."/>
            <person name="Mavromatis K."/>
            <person name="Markowitz V."/>
            <person name="Szeto E."/>
            <person name="Ivanova N."/>
            <person name="Mikhailova N."/>
            <person name="Ovchinnikova G."/>
            <person name="Pagani I."/>
            <person name="Pati A."/>
            <person name="Goodwin L."/>
            <person name="Peters L."/>
            <person name="Pitluck S."/>
            <person name="Woyke T."/>
            <person name="Kerfeld C."/>
        </authorList>
    </citation>
    <scope>NUCLEOTIDE SEQUENCE [LARGE SCALE GENOMIC DNA]</scope>
    <source>
        <strain evidence="2 3">PCC 9333</strain>
    </source>
</reference>
<dbReference type="AlphaFoldDB" id="K9VUZ2"/>
<dbReference type="HOGENOM" id="CLU_1599966_0_0_3"/>
<dbReference type="KEGG" id="cep:Cri9333_1013"/>
<proteinExistence type="predicted"/>
<keyword evidence="1" id="KW-0732">Signal</keyword>
<evidence type="ECO:0000256" key="1">
    <source>
        <dbReference type="SAM" id="SignalP"/>
    </source>
</evidence>
<gene>
    <name evidence="2" type="ORF">Cri9333_1013</name>
</gene>
<keyword evidence="3" id="KW-1185">Reference proteome</keyword>
<accession>K9VUZ2</accession>
<feature type="chain" id="PRO_5003937789" description="Lipoprotein" evidence="1">
    <location>
        <begin position="25"/>
        <end position="166"/>
    </location>
</feature>
<organism evidence="2 3">
    <name type="scientific">Crinalium epipsammum PCC 9333</name>
    <dbReference type="NCBI Taxonomy" id="1173022"/>
    <lineage>
        <taxon>Bacteria</taxon>
        <taxon>Bacillati</taxon>
        <taxon>Cyanobacteriota</taxon>
        <taxon>Cyanophyceae</taxon>
        <taxon>Gomontiellales</taxon>
        <taxon>Gomontiellaceae</taxon>
        <taxon>Crinalium</taxon>
    </lineage>
</organism>
<dbReference type="Proteomes" id="UP000010472">
    <property type="component" value="Chromosome"/>
</dbReference>
<evidence type="ECO:0008006" key="4">
    <source>
        <dbReference type="Google" id="ProtNLM"/>
    </source>
</evidence>
<name>K9VUZ2_9CYAN</name>
<sequence length="166" mass="19279">MQRIFTLTGILALSISLLQPATLAKSLVNQDLTENSLSIKNQNTKIAKRKIDGVMRQSGTSNQYIYIIENGKRKWVCNRRTLRSLGLDYKDVLSVTTQEFEQYPWGGFECLDGSLFNYYPNIYIIKNKQKRWVTTVAFKRLKLNKNNVEIMPSEFFYKIPTGKVIR</sequence>
<dbReference type="RefSeq" id="WP_015202050.1">
    <property type="nucleotide sequence ID" value="NC_019753.1"/>
</dbReference>
<dbReference type="EMBL" id="CP003620">
    <property type="protein sequence ID" value="AFZ11928.1"/>
    <property type="molecule type" value="Genomic_DNA"/>
</dbReference>
<evidence type="ECO:0000313" key="3">
    <source>
        <dbReference type="Proteomes" id="UP000010472"/>
    </source>
</evidence>